<organism evidence="1">
    <name type="scientific">marine sediment metagenome</name>
    <dbReference type="NCBI Taxonomy" id="412755"/>
    <lineage>
        <taxon>unclassified sequences</taxon>
        <taxon>metagenomes</taxon>
        <taxon>ecological metagenomes</taxon>
    </lineage>
</organism>
<sequence>MTIEKEIKRIFISGLRPENARRKGYLGMSMIGGCPTAAYDSFMGTREVDMRLLWYGFAGGNCESGIRDLFRVSSEFVLIPKEHYMYHIEADFDSRYRGHADIILASRLDGELIVVDVKSLGWDKFEDVALYSKVPYSHEKNVAQVRSYMYHGKFDRGAIIYTPRDIPHGGWPDSALHVADNDVLPFRVFEAKKDSVAIADLNEKATLLLKLIDKRKRPECTCGFCRRDYEEIPF</sequence>
<accession>A0A0F9KYF6</accession>
<comment type="caution">
    <text evidence="1">The sequence shown here is derived from an EMBL/GenBank/DDBJ whole genome shotgun (WGS) entry which is preliminary data.</text>
</comment>
<dbReference type="AlphaFoldDB" id="A0A0F9KYF6"/>
<evidence type="ECO:0008006" key="2">
    <source>
        <dbReference type="Google" id="ProtNLM"/>
    </source>
</evidence>
<dbReference type="InterPro" id="IPR011604">
    <property type="entry name" value="PDDEXK-like_dom_sf"/>
</dbReference>
<name>A0A0F9KYF6_9ZZZZ</name>
<dbReference type="EMBL" id="LAZR01008281">
    <property type="protein sequence ID" value="KKM79821.1"/>
    <property type="molecule type" value="Genomic_DNA"/>
</dbReference>
<proteinExistence type="predicted"/>
<reference evidence="1" key="1">
    <citation type="journal article" date="2015" name="Nature">
        <title>Complex archaea that bridge the gap between prokaryotes and eukaryotes.</title>
        <authorList>
            <person name="Spang A."/>
            <person name="Saw J.H."/>
            <person name="Jorgensen S.L."/>
            <person name="Zaremba-Niedzwiedzka K."/>
            <person name="Martijn J."/>
            <person name="Lind A.E."/>
            <person name="van Eijk R."/>
            <person name="Schleper C."/>
            <person name="Guy L."/>
            <person name="Ettema T.J."/>
        </authorList>
    </citation>
    <scope>NUCLEOTIDE SEQUENCE</scope>
</reference>
<protein>
    <recommendedName>
        <fullName evidence="2">PD-(D/E)XK endonuclease-like domain-containing protein</fullName>
    </recommendedName>
</protein>
<gene>
    <name evidence="1" type="ORF">LCGC14_1346060</name>
</gene>
<dbReference type="PROSITE" id="PS51257">
    <property type="entry name" value="PROKAR_LIPOPROTEIN"/>
    <property type="match status" value="1"/>
</dbReference>
<dbReference type="Gene3D" id="3.90.320.10">
    <property type="match status" value="1"/>
</dbReference>
<evidence type="ECO:0000313" key="1">
    <source>
        <dbReference type="EMBL" id="KKM79821.1"/>
    </source>
</evidence>